<feature type="region of interest" description="Disordered" evidence="2">
    <location>
        <begin position="180"/>
        <end position="298"/>
    </location>
</feature>
<protein>
    <submittedName>
        <fullName evidence="5">Uncharacterized protein</fullName>
    </submittedName>
</protein>
<feature type="domain" description="HTH myb-type" evidence="4">
    <location>
        <begin position="296"/>
        <end position="352"/>
    </location>
</feature>
<reference evidence="6" key="1">
    <citation type="journal article" date="2017" name="Nat. Commun.">
        <title>The asparagus genome sheds light on the origin and evolution of a young Y chromosome.</title>
        <authorList>
            <person name="Harkess A."/>
            <person name="Zhou J."/>
            <person name="Xu C."/>
            <person name="Bowers J.E."/>
            <person name="Van der Hulst R."/>
            <person name="Ayyampalayam S."/>
            <person name="Mercati F."/>
            <person name="Riccardi P."/>
            <person name="McKain M.R."/>
            <person name="Kakrana A."/>
            <person name="Tang H."/>
            <person name="Ray J."/>
            <person name="Groenendijk J."/>
            <person name="Arikit S."/>
            <person name="Mathioni S.M."/>
            <person name="Nakano M."/>
            <person name="Shan H."/>
            <person name="Telgmann-Rauber A."/>
            <person name="Kanno A."/>
            <person name="Yue Z."/>
            <person name="Chen H."/>
            <person name="Li W."/>
            <person name="Chen Y."/>
            <person name="Xu X."/>
            <person name="Zhang Y."/>
            <person name="Luo S."/>
            <person name="Chen H."/>
            <person name="Gao J."/>
            <person name="Mao Z."/>
            <person name="Pires J.C."/>
            <person name="Luo M."/>
            <person name="Kudrna D."/>
            <person name="Wing R.A."/>
            <person name="Meyers B.C."/>
            <person name="Yi K."/>
            <person name="Kong H."/>
            <person name="Lavrijsen P."/>
            <person name="Sunseri F."/>
            <person name="Falavigna A."/>
            <person name="Ye Y."/>
            <person name="Leebens-Mack J.H."/>
            <person name="Chen G."/>
        </authorList>
    </citation>
    <scope>NUCLEOTIDE SEQUENCE [LARGE SCALE GENOMIC DNA]</scope>
    <source>
        <strain evidence="6">cv. DH0086</strain>
    </source>
</reference>
<dbReference type="InterPro" id="IPR009057">
    <property type="entry name" value="Homeodomain-like_sf"/>
</dbReference>
<evidence type="ECO:0000256" key="1">
    <source>
        <dbReference type="ARBA" id="ARBA00023125"/>
    </source>
</evidence>
<feature type="region of interest" description="Disordered" evidence="2">
    <location>
        <begin position="140"/>
        <end position="168"/>
    </location>
</feature>
<dbReference type="SUPFAM" id="SSF46689">
    <property type="entry name" value="Homeodomain-like"/>
    <property type="match status" value="1"/>
</dbReference>
<evidence type="ECO:0000313" key="6">
    <source>
        <dbReference type="Proteomes" id="UP000243459"/>
    </source>
</evidence>
<gene>
    <name evidence="5" type="ORF">A4U43_C07F38150</name>
</gene>
<dbReference type="Gramene" id="ONK65540">
    <property type="protein sequence ID" value="ONK65540"/>
    <property type="gene ID" value="A4U43_C07F38150"/>
</dbReference>
<feature type="region of interest" description="Disordered" evidence="2">
    <location>
        <begin position="77"/>
        <end position="105"/>
    </location>
</feature>
<sequence length="352" mass="38565">MNFPPTAGTAEVRNGGNGVFTEGCCLSSGANQQRQSMSVIQENTLEPGNENNHNMAEVPHSDIVTEAAGLPSIETGHQLSDGGGCSLSGFGEDHPREEPNSTEPCPCSNVLPAAAEVQTIETANGSNLQRVETCENVVDREQSPSLDNGGEVAPTRDVNSGGSEHNINHDTVMEPAIADQHPRESKHNKENQNVSAKLRASLSDKGKRAINAEDTNNLAVNTERKGKTGKKRVSHAVGAPSIMDRNPTARTYEWDDSMDTTPGKSPNPVARRQSPRVKRKSSPGTNVPWTRNFSGRRKKKWWTEEEEHTLRKGVKKYGVGKWALIKESYPDILEERSSGDLKDKWRNITRKK</sequence>
<evidence type="ECO:0000256" key="2">
    <source>
        <dbReference type="SAM" id="MobiDB-lite"/>
    </source>
</evidence>
<evidence type="ECO:0000259" key="3">
    <source>
        <dbReference type="PROSITE" id="PS50090"/>
    </source>
</evidence>
<dbReference type="PROSITE" id="PS50090">
    <property type="entry name" value="MYB_LIKE"/>
    <property type="match status" value="1"/>
</dbReference>
<dbReference type="Gene3D" id="1.10.246.220">
    <property type="match status" value="1"/>
</dbReference>
<dbReference type="PROSITE" id="PS51294">
    <property type="entry name" value="HTH_MYB"/>
    <property type="match status" value="1"/>
</dbReference>
<dbReference type="EMBL" id="CM007387">
    <property type="protein sequence ID" value="ONK65540.1"/>
    <property type="molecule type" value="Genomic_DNA"/>
</dbReference>
<dbReference type="SMART" id="SM00717">
    <property type="entry name" value="SANT"/>
    <property type="match status" value="1"/>
</dbReference>
<dbReference type="PANTHER" id="PTHR46993">
    <property type="entry name" value="MYB TRANSCRIPTION FACTOR"/>
    <property type="match status" value="1"/>
</dbReference>
<proteinExistence type="predicted"/>
<organism evidence="5 6">
    <name type="scientific">Asparagus officinalis</name>
    <name type="common">Garden asparagus</name>
    <dbReference type="NCBI Taxonomy" id="4686"/>
    <lineage>
        <taxon>Eukaryota</taxon>
        <taxon>Viridiplantae</taxon>
        <taxon>Streptophyta</taxon>
        <taxon>Embryophyta</taxon>
        <taxon>Tracheophyta</taxon>
        <taxon>Spermatophyta</taxon>
        <taxon>Magnoliopsida</taxon>
        <taxon>Liliopsida</taxon>
        <taxon>Asparagales</taxon>
        <taxon>Asparagaceae</taxon>
        <taxon>Asparagoideae</taxon>
        <taxon>Asparagus</taxon>
    </lineage>
</organism>
<feature type="compositionally biased region" description="Polar residues" evidence="2">
    <location>
        <begin position="282"/>
        <end position="293"/>
    </location>
</feature>
<keyword evidence="6" id="KW-1185">Reference proteome</keyword>
<dbReference type="AlphaFoldDB" id="A0A5P1ENC8"/>
<feature type="compositionally biased region" description="Basic and acidic residues" evidence="2">
    <location>
        <begin position="202"/>
        <end position="211"/>
    </location>
</feature>
<dbReference type="Pfam" id="PF00249">
    <property type="entry name" value="Myb_DNA-binding"/>
    <property type="match status" value="1"/>
</dbReference>
<evidence type="ECO:0000313" key="5">
    <source>
        <dbReference type="EMBL" id="ONK65540.1"/>
    </source>
</evidence>
<dbReference type="InterPro" id="IPR017930">
    <property type="entry name" value="Myb_dom"/>
</dbReference>
<feature type="domain" description="Myb-like" evidence="3">
    <location>
        <begin position="294"/>
        <end position="349"/>
    </location>
</feature>
<dbReference type="InterPro" id="IPR001005">
    <property type="entry name" value="SANT/Myb"/>
</dbReference>
<feature type="compositionally biased region" description="Basic and acidic residues" evidence="2">
    <location>
        <begin position="180"/>
        <end position="190"/>
    </location>
</feature>
<dbReference type="CDD" id="cd11660">
    <property type="entry name" value="SANT_TRF"/>
    <property type="match status" value="1"/>
</dbReference>
<accession>A0A5P1ENC8</accession>
<keyword evidence="1" id="KW-0238">DNA-binding</keyword>
<dbReference type="Proteomes" id="UP000243459">
    <property type="component" value="Chromosome 7"/>
</dbReference>
<dbReference type="PANTHER" id="PTHR46993:SF4">
    <property type="entry name" value="MYB-LIKE HTH TRANSCRIPTIONAL REGULATOR FAMILY PROTEIN"/>
    <property type="match status" value="1"/>
</dbReference>
<name>A0A5P1ENC8_ASPOF</name>
<dbReference type="GO" id="GO:0003677">
    <property type="term" value="F:DNA binding"/>
    <property type="evidence" value="ECO:0007669"/>
    <property type="project" value="UniProtKB-KW"/>
</dbReference>
<evidence type="ECO:0000259" key="4">
    <source>
        <dbReference type="PROSITE" id="PS51294"/>
    </source>
</evidence>